<keyword evidence="1" id="KW-0472">Membrane</keyword>
<dbReference type="EMBL" id="CP017603">
    <property type="protein sequence ID" value="AOY77055.1"/>
    <property type="molecule type" value="Genomic_DNA"/>
</dbReference>
<reference evidence="3 5" key="2">
    <citation type="submission" date="2017-03" db="EMBL/GenBank/DDBJ databases">
        <title>Complete sequence of Clostridium formicaceticum DSM 92.</title>
        <authorList>
            <person name="Poehlein A."/>
            <person name="Karl M."/>
            <person name="Bengelsdorf F.R."/>
            <person name="Duerre P."/>
            <person name="Daniel R."/>
        </authorList>
    </citation>
    <scope>NUCLEOTIDE SEQUENCE [LARGE SCALE GENOMIC DNA]</scope>
    <source>
        <strain evidence="3 5">DSM 92</strain>
    </source>
</reference>
<feature type="transmembrane region" description="Helical" evidence="1">
    <location>
        <begin position="12"/>
        <end position="37"/>
    </location>
</feature>
<evidence type="ECO:0000313" key="4">
    <source>
        <dbReference type="Proteomes" id="UP000177894"/>
    </source>
</evidence>
<sequence>MKIFHSNRGITLVEVLLAMTLFAIILMSLITILTQYISYYRDYHERLAIKQSTRLALNYIEKRIRECNHQQMIYHAESQTIEGQNSMQERVWVDLSGQIRYEENTLLYFNRTTGELRVNKNKEHNVLVRNIKEIIIREIIEGRLIEIEVIAAGLDYSVKTSIRLCYW</sequence>
<dbReference type="EMBL" id="CP020559">
    <property type="protein sequence ID" value="ARE87557.1"/>
    <property type="molecule type" value="Genomic_DNA"/>
</dbReference>
<evidence type="ECO:0000313" key="2">
    <source>
        <dbReference type="EMBL" id="AOY77055.1"/>
    </source>
</evidence>
<protein>
    <recommendedName>
        <fullName evidence="6">Prepilin-type N-terminal cleavage/methylation domain-containing protein</fullName>
    </recommendedName>
</protein>
<dbReference type="PROSITE" id="PS00409">
    <property type="entry name" value="PROKAR_NTER_METHYL"/>
    <property type="match status" value="1"/>
</dbReference>
<dbReference type="RefSeq" id="WP_070969752.1">
    <property type="nucleotide sequence ID" value="NZ_CP017603.1"/>
</dbReference>
<dbReference type="InterPro" id="IPR012902">
    <property type="entry name" value="N_methyl_site"/>
</dbReference>
<dbReference type="Proteomes" id="UP000192478">
    <property type="component" value="Chromosome"/>
</dbReference>
<accession>A0AAC9RL53</accession>
<evidence type="ECO:0008006" key="6">
    <source>
        <dbReference type="Google" id="ProtNLM"/>
    </source>
</evidence>
<keyword evidence="4" id="KW-1185">Reference proteome</keyword>
<dbReference type="NCBIfam" id="TIGR02532">
    <property type="entry name" value="IV_pilin_GFxxxE"/>
    <property type="match status" value="1"/>
</dbReference>
<dbReference type="KEGG" id="cfm:BJL90_15065"/>
<dbReference type="AlphaFoldDB" id="A0AAC9RL53"/>
<name>A0AAC9RL53_9CLOT</name>
<gene>
    <name evidence="2" type="ORF">BJL90_15065</name>
    <name evidence="3" type="ORF">CLFO_19570</name>
</gene>
<organism evidence="3 5">
    <name type="scientific">Clostridium formicaceticum</name>
    <dbReference type="NCBI Taxonomy" id="1497"/>
    <lineage>
        <taxon>Bacteria</taxon>
        <taxon>Bacillati</taxon>
        <taxon>Bacillota</taxon>
        <taxon>Clostridia</taxon>
        <taxon>Eubacteriales</taxon>
        <taxon>Clostridiaceae</taxon>
        <taxon>Clostridium</taxon>
    </lineage>
</organism>
<keyword evidence="1" id="KW-1133">Transmembrane helix</keyword>
<dbReference type="Pfam" id="PF07963">
    <property type="entry name" value="N_methyl"/>
    <property type="match status" value="1"/>
</dbReference>
<keyword evidence="1" id="KW-0812">Transmembrane</keyword>
<proteinExistence type="predicted"/>
<evidence type="ECO:0000313" key="5">
    <source>
        <dbReference type="Proteomes" id="UP000192478"/>
    </source>
</evidence>
<reference evidence="2 4" key="1">
    <citation type="submission" date="2016-10" db="EMBL/GenBank/DDBJ databases">
        <title>Complete Genome Sequence of Acetogen Clostridium formicoaceticum ATCC 27076.</title>
        <authorList>
            <person name="Bao T."/>
            <person name="Cheng C."/>
            <person name="Zhao J."/>
            <person name="Yang S.-T."/>
            <person name="Wang J."/>
            <person name="Wang M."/>
        </authorList>
    </citation>
    <scope>NUCLEOTIDE SEQUENCE [LARGE SCALE GENOMIC DNA]</scope>
    <source>
        <strain evidence="2 4">ATCC 27076</strain>
    </source>
</reference>
<evidence type="ECO:0000256" key="1">
    <source>
        <dbReference type="SAM" id="Phobius"/>
    </source>
</evidence>
<evidence type="ECO:0000313" key="3">
    <source>
        <dbReference type="EMBL" id="ARE87557.1"/>
    </source>
</evidence>
<dbReference type="Proteomes" id="UP000177894">
    <property type="component" value="Chromosome"/>
</dbReference>